<dbReference type="Pfam" id="PF18029">
    <property type="entry name" value="Glyoxalase_6"/>
    <property type="match status" value="2"/>
</dbReference>
<evidence type="ECO:0000313" key="3">
    <source>
        <dbReference type="Proteomes" id="UP000215896"/>
    </source>
</evidence>
<dbReference type="Gene3D" id="3.10.180.10">
    <property type="entry name" value="2,3-Dihydroxybiphenyl 1,2-Dioxygenase, domain 1"/>
    <property type="match status" value="2"/>
</dbReference>
<dbReference type="InterPro" id="IPR029068">
    <property type="entry name" value="Glyas_Bleomycin-R_OHBP_Dase"/>
</dbReference>
<dbReference type="Proteomes" id="UP000215896">
    <property type="component" value="Unassembled WGS sequence"/>
</dbReference>
<gene>
    <name evidence="2" type="ORF">CGZ94_12090</name>
</gene>
<sequence>MARFKDLALDTDDQATSVEFWAAVLGLDADLRDPGEPQPLRGSVAEETVWVNVVPEPKTQKARAHLDVHAASVEEVTSLGAEVVAEHPHWTVLRAPDGLELCVFVRETVPTYRLYELVLDCADPAAQARWWGERFGVPADTEPDVDWWWITGAGLPFESMVFVGVPEPRQGKNRLHWDVWGSVEEFTDAGARIVSPRADDRPWDVLADPEGNEFCVFTED</sequence>
<dbReference type="EMBL" id="NMVO01000014">
    <property type="protein sequence ID" value="OYO12649.1"/>
    <property type="molecule type" value="Genomic_DNA"/>
</dbReference>
<proteinExistence type="predicted"/>
<dbReference type="OrthoDB" id="15077at2"/>
<evidence type="ECO:0000259" key="1">
    <source>
        <dbReference type="Pfam" id="PF18029"/>
    </source>
</evidence>
<comment type="caution">
    <text evidence="2">The sequence shown here is derived from an EMBL/GenBank/DDBJ whole genome shotgun (WGS) entry which is preliminary data.</text>
</comment>
<dbReference type="RefSeq" id="WP_144008719.1">
    <property type="nucleotide sequence ID" value="NZ_NMVO01000014.1"/>
</dbReference>
<name>A0A255G9S4_9ACTN</name>
<reference evidence="2 3" key="1">
    <citation type="submission" date="2017-07" db="EMBL/GenBank/DDBJ databases">
        <title>Draft whole genome sequences of clinical Proprionibacteriaceae strains.</title>
        <authorList>
            <person name="Bernier A.-M."/>
            <person name="Bernard K."/>
            <person name="Domingo M.-C."/>
        </authorList>
    </citation>
    <scope>NUCLEOTIDE SEQUENCE [LARGE SCALE GENOMIC DNA]</scope>
    <source>
        <strain evidence="2 3">NML 030167</strain>
    </source>
</reference>
<feature type="domain" description="Glyoxalase-like" evidence="1">
    <location>
        <begin position="117"/>
        <end position="217"/>
    </location>
</feature>
<protein>
    <recommendedName>
        <fullName evidence="1">Glyoxalase-like domain-containing protein</fullName>
    </recommendedName>
</protein>
<dbReference type="PANTHER" id="PTHR35908">
    <property type="entry name" value="HYPOTHETICAL FUSION PROTEIN"/>
    <property type="match status" value="1"/>
</dbReference>
<organism evidence="2 3">
    <name type="scientific">Enemella evansiae</name>
    <dbReference type="NCBI Taxonomy" id="2016499"/>
    <lineage>
        <taxon>Bacteria</taxon>
        <taxon>Bacillati</taxon>
        <taxon>Actinomycetota</taxon>
        <taxon>Actinomycetes</taxon>
        <taxon>Propionibacteriales</taxon>
        <taxon>Propionibacteriaceae</taxon>
        <taxon>Enemella</taxon>
    </lineage>
</organism>
<feature type="domain" description="Glyoxalase-like" evidence="1">
    <location>
        <begin position="7"/>
        <end position="104"/>
    </location>
</feature>
<keyword evidence="3" id="KW-1185">Reference proteome</keyword>
<dbReference type="AlphaFoldDB" id="A0A255G9S4"/>
<accession>A0A255G9S4</accession>
<evidence type="ECO:0000313" key="2">
    <source>
        <dbReference type="EMBL" id="OYO12649.1"/>
    </source>
</evidence>
<dbReference type="InterPro" id="IPR041581">
    <property type="entry name" value="Glyoxalase_6"/>
</dbReference>
<dbReference type="CDD" id="cd06587">
    <property type="entry name" value="VOC"/>
    <property type="match status" value="1"/>
</dbReference>
<dbReference type="PANTHER" id="PTHR35908:SF1">
    <property type="entry name" value="CONSERVED PROTEIN"/>
    <property type="match status" value="1"/>
</dbReference>
<dbReference type="SUPFAM" id="SSF54593">
    <property type="entry name" value="Glyoxalase/Bleomycin resistance protein/Dihydroxybiphenyl dioxygenase"/>
    <property type="match status" value="2"/>
</dbReference>